<evidence type="ECO:0000313" key="5">
    <source>
        <dbReference type="Proteomes" id="UP001623349"/>
    </source>
</evidence>
<feature type="compositionally biased region" description="Polar residues" evidence="1">
    <location>
        <begin position="88"/>
        <end position="100"/>
    </location>
</feature>
<dbReference type="InterPro" id="IPR053054">
    <property type="entry name" value="DNA_repair-scaffolding"/>
</dbReference>
<protein>
    <submittedName>
        <fullName evidence="4">DNA repair-scaffolding protein</fullName>
    </submittedName>
</protein>
<keyword evidence="5" id="KW-1185">Reference proteome</keyword>
<feature type="domain" description="DUF4503" evidence="3">
    <location>
        <begin position="499"/>
        <end position="861"/>
    </location>
</feature>
<feature type="region of interest" description="Disordered" evidence="1">
    <location>
        <begin position="69"/>
        <end position="123"/>
    </location>
</feature>
<feature type="compositionally biased region" description="Basic and acidic residues" evidence="1">
    <location>
        <begin position="110"/>
        <end position="123"/>
    </location>
</feature>
<organism evidence="4 5">
    <name type="scientific">Apodemus speciosus</name>
    <name type="common">Large Japanese field mouse</name>
    <dbReference type="NCBI Taxonomy" id="105296"/>
    <lineage>
        <taxon>Eukaryota</taxon>
        <taxon>Metazoa</taxon>
        <taxon>Chordata</taxon>
        <taxon>Craniata</taxon>
        <taxon>Vertebrata</taxon>
        <taxon>Euteleostomi</taxon>
        <taxon>Mammalia</taxon>
        <taxon>Eutheria</taxon>
        <taxon>Euarchontoglires</taxon>
        <taxon>Glires</taxon>
        <taxon>Rodentia</taxon>
        <taxon>Myomorpha</taxon>
        <taxon>Muroidea</taxon>
        <taxon>Muridae</taxon>
        <taxon>Murinae</taxon>
        <taxon>Apodemus</taxon>
    </lineage>
</organism>
<evidence type="ECO:0000313" key="4">
    <source>
        <dbReference type="EMBL" id="GAB1300038.1"/>
    </source>
</evidence>
<proteinExistence type="predicted"/>
<name>A0ABQ0FLA8_APOSI</name>
<evidence type="ECO:0000259" key="2">
    <source>
        <dbReference type="Pfam" id="PF14950"/>
    </source>
</evidence>
<sequence>MYGARNHAVSKRKRNWHIEHSSFLEERSQQLRRANFKTVEAADSLSKAWLRCGEGFQDTSETLSLASEKTGITEKQLELSPRPKTETTSKNASELANITWSSSESDFSDEDKTLPELQRDGGRVSRADRLCDRTVLHPEDGDLEDELQVIDWEINSDTEDPGGPFECEDDEGALDISDCASCTSLTSDDRLCESPEPISTEILEYSSESEREDDPEHALFIDAESPHKHQVDFKSDARQVLVKRTDSEVNSPEPTLSTPQKYTAKFPKTPEYSSTKKKHLRGGLAERLQELQNRERSAISLWRHRCVSYQMTPVDRKSSVLTVKILEVHEECSMLVALCEQLAGPPTTSPPHGPAPKPGARLKVLFTRETADHLMGRPQDVLYIFPPWQKLLIPNGSCSIILNTYFCQKAIAKETAHEDLYSQDTSLSRRNITLAQMFRIKDITNNSSSSQYMVLPSSAGCLWDVRRNLLEQRPLEEHTVRREVLQHVRSEGSTESYKRKLTPGLFSLIDSLWPPVIPLTEPSCGQPSGETKTYLPPPIFCYIFSAHPSLGQMDAIEGDHVSKLYQPPVVRCLKEILQTNECSTRCSFYARVIYQRPQLKNLLAQKEIWLLVTDITLQTQDERDHHLPKTVPVYIAPSCVLCPEVVEELAMPVSHNLLFRDALQDNGRIVCIERTVLLPQQPLLCVPSASCDLPGPVTLDELSSLTPVNSICSVQDRLLQLLQLQCTVVDVDESTAFSWPVCDWCGSGRSEQKPADRGSFSCGHCSQSVLSPLQKRHLHVFLDCPTRPESTVKIKQSNKEADSFDSLLESSISLLLMSAASKDGSYEVESVLGKEMGPLLCFVQSITTQQTSCVTLEEIELLSTAGATAAQPPP</sequence>
<dbReference type="InterPro" id="IPR028032">
    <property type="entry name" value="DUF4503"/>
</dbReference>
<feature type="compositionally biased region" description="Basic and acidic residues" evidence="1">
    <location>
        <begin position="71"/>
        <end position="87"/>
    </location>
</feature>
<evidence type="ECO:0000259" key="3">
    <source>
        <dbReference type="Pfam" id="PF14951"/>
    </source>
</evidence>
<dbReference type="Proteomes" id="UP001623349">
    <property type="component" value="Unassembled WGS sequence"/>
</dbReference>
<dbReference type="Pfam" id="PF14950">
    <property type="entry name" value="DUF4502"/>
    <property type="match status" value="1"/>
</dbReference>
<dbReference type="InterPro" id="IPR028026">
    <property type="entry name" value="DUF4502"/>
</dbReference>
<evidence type="ECO:0000256" key="1">
    <source>
        <dbReference type="SAM" id="MobiDB-lite"/>
    </source>
</evidence>
<feature type="domain" description="DUF4502" evidence="2">
    <location>
        <begin position="11"/>
        <end position="391"/>
    </location>
</feature>
<accession>A0ABQ0FLA8</accession>
<feature type="region of interest" description="Disordered" evidence="1">
    <location>
        <begin position="245"/>
        <end position="280"/>
    </location>
</feature>
<reference evidence="4 5" key="1">
    <citation type="submission" date="2024-08" db="EMBL/GenBank/DDBJ databases">
        <title>The draft genome of Apodemus speciosus.</title>
        <authorList>
            <person name="Nabeshima K."/>
            <person name="Suzuki S."/>
            <person name="Onuma M."/>
        </authorList>
    </citation>
    <scope>NUCLEOTIDE SEQUENCE [LARGE SCALE GENOMIC DNA]</scope>
    <source>
        <strain evidence="4">IB14-021</strain>
    </source>
</reference>
<gene>
    <name evidence="4" type="ORF">APTSU1_001527600</name>
</gene>
<comment type="caution">
    <text evidence="4">The sequence shown here is derived from an EMBL/GenBank/DDBJ whole genome shotgun (WGS) entry which is preliminary data.</text>
</comment>
<dbReference type="PANTHER" id="PTHR34347">
    <property type="entry name" value="DNA REPAIR-SCAFFOLDING PROTEIN SPIDR"/>
    <property type="match status" value="1"/>
</dbReference>
<dbReference type="EMBL" id="BAAFST010000016">
    <property type="protein sequence ID" value="GAB1300038.1"/>
    <property type="molecule type" value="Genomic_DNA"/>
</dbReference>
<feature type="compositionally biased region" description="Polar residues" evidence="1">
    <location>
        <begin position="248"/>
        <end position="261"/>
    </location>
</feature>
<dbReference type="PANTHER" id="PTHR34347:SF1">
    <property type="entry name" value="DNA REPAIR-SCAFFOLDING PROTEIN"/>
    <property type="match status" value="1"/>
</dbReference>
<dbReference type="Pfam" id="PF14951">
    <property type="entry name" value="DUF4503"/>
    <property type="match status" value="1"/>
</dbReference>